<dbReference type="AlphaFoldDB" id="A0A7W7SLI5"/>
<evidence type="ECO:0000313" key="2">
    <source>
        <dbReference type="Proteomes" id="UP000578819"/>
    </source>
</evidence>
<gene>
    <name evidence="1" type="ORF">FHR38_000740</name>
</gene>
<comment type="caution">
    <text evidence="1">The sequence shown here is derived from an EMBL/GenBank/DDBJ whole genome shotgun (WGS) entry which is preliminary data.</text>
</comment>
<sequence>MTETTRTTAMDTISTEPLVYPVGRYTGVFHPSVGAPAKYHSLSIGRLSVTLDEEQAFAVWAAAHQPPDEPDRAWTRTAVADAARNLAVADPAPVMAEFFEDGLLAEVTPGTPDAVDFARVHRVLPLMLSLGNTPEDPLHYGIGLFGVQPVLRVPTLVHEVWLWSSAGGSLWDVCVALADAGAQAGVEDQREHDPEYVLGIFLTALPLLIGVNAACLDEAPRA</sequence>
<proteinExistence type="predicted"/>
<organism evidence="1 2">
    <name type="scientific">Micromonospora polyrhachis</name>
    <dbReference type="NCBI Taxonomy" id="1282883"/>
    <lineage>
        <taxon>Bacteria</taxon>
        <taxon>Bacillati</taxon>
        <taxon>Actinomycetota</taxon>
        <taxon>Actinomycetes</taxon>
        <taxon>Micromonosporales</taxon>
        <taxon>Micromonosporaceae</taxon>
        <taxon>Micromonospora</taxon>
    </lineage>
</organism>
<accession>A0A7W7SLI5</accession>
<protein>
    <submittedName>
        <fullName evidence="1">Uncharacterized protein</fullName>
    </submittedName>
</protein>
<dbReference type="EMBL" id="JACHJW010000001">
    <property type="protein sequence ID" value="MBB4957007.1"/>
    <property type="molecule type" value="Genomic_DNA"/>
</dbReference>
<keyword evidence="2" id="KW-1185">Reference proteome</keyword>
<name>A0A7W7SLI5_9ACTN</name>
<evidence type="ECO:0000313" key="1">
    <source>
        <dbReference type="EMBL" id="MBB4957007.1"/>
    </source>
</evidence>
<dbReference type="Proteomes" id="UP000578819">
    <property type="component" value="Unassembled WGS sequence"/>
</dbReference>
<dbReference type="RefSeq" id="WP_184532737.1">
    <property type="nucleotide sequence ID" value="NZ_JACHJW010000001.1"/>
</dbReference>
<reference evidence="1 2" key="1">
    <citation type="submission" date="2020-08" db="EMBL/GenBank/DDBJ databases">
        <title>Sequencing the genomes of 1000 actinobacteria strains.</title>
        <authorList>
            <person name="Klenk H.-P."/>
        </authorList>
    </citation>
    <scope>NUCLEOTIDE SEQUENCE [LARGE SCALE GENOMIC DNA]</scope>
    <source>
        <strain evidence="1 2">DSM 45886</strain>
    </source>
</reference>